<accession>A0ABW3KQY3</accession>
<sequence>MQNSLDKYYDISLNNKDIKELNKTQFENSKKVTSQYELDNVEKIICWITGLSAGLVDAFFVTNYKNLSTENVTKIKDNLHLKDTGSINNAVDNRIKNLFSQAKISELEQKFKVPYDASSSKNLSDYVSGLNPKTHRIQSLGHDPILGFYYGIRDILSGQFTAIDNAGDLITQSITGNNAIGMNLFKAIALQFGHLCSDISTPAGLPIPFMSQLLRLKEGNVEGFSYNRLIKNMYAKGYNFNHLLSMSVPALIIEVLTRLSYFVYSLSKGLSFKESIPINKVKLDKLLFNSYLIASGCNGVKMIATNGNIFAFNPVLWAGTLRYGFTEFKRYLKNEKEVERHKYVFEIYKQNEAELDVSIEENIKYYKQNNVG</sequence>
<keyword evidence="2" id="KW-1185">Reference proteome</keyword>
<reference evidence="2" key="1">
    <citation type="journal article" date="2019" name="Int. J. Syst. Evol. Microbiol.">
        <title>The Global Catalogue of Microorganisms (GCM) 10K type strain sequencing project: providing services to taxonomists for standard genome sequencing and annotation.</title>
        <authorList>
            <consortium name="The Broad Institute Genomics Platform"/>
            <consortium name="The Broad Institute Genome Sequencing Center for Infectious Disease"/>
            <person name="Wu L."/>
            <person name="Ma J."/>
        </authorList>
    </citation>
    <scope>NUCLEOTIDE SEQUENCE [LARGE SCALE GENOMIC DNA]</scope>
    <source>
        <strain evidence="2">CCUG 56098</strain>
    </source>
</reference>
<proteinExistence type="predicted"/>
<gene>
    <name evidence="1" type="ORF">ACFQ13_09735</name>
</gene>
<evidence type="ECO:0008006" key="3">
    <source>
        <dbReference type="Google" id="ProtNLM"/>
    </source>
</evidence>
<organism evidence="1 2">
    <name type="scientific">Winogradskyella rapida</name>
    <dbReference type="NCBI Taxonomy" id="549701"/>
    <lineage>
        <taxon>Bacteria</taxon>
        <taxon>Pseudomonadati</taxon>
        <taxon>Bacteroidota</taxon>
        <taxon>Flavobacteriia</taxon>
        <taxon>Flavobacteriales</taxon>
        <taxon>Flavobacteriaceae</taxon>
        <taxon>Winogradskyella</taxon>
    </lineage>
</organism>
<comment type="caution">
    <text evidence="1">The sequence shown here is derived from an EMBL/GenBank/DDBJ whole genome shotgun (WGS) entry which is preliminary data.</text>
</comment>
<name>A0ABW3KQY3_9FLAO</name>
<evidence type="ECO:0000313" key="1">
    <source>
        <dbReference type="EMBL" id="MFD1016199.1"/>
    </source>
</evidence>
<dbReference type="EMBL" id="JBHTKM010000063">
    <property type="protein sequence ID" value="MFD1016199.1"/>
    <property type="molecule type" value="Genomic_DNA"/>
</dbReference>
<protein>
    <recommendedName>
        <fullName evidence="3">EcsC family protein</fullName>
    </recommendedName>
</protein>
<dbReference type="Proteomes" id="UP001597086">
    <property type="component" value="Unassembled WGS sequence"/>
</dbReference>
<evidence type="ECO:0000313" key="2">
    <source>
        <dbReference type="Proteomes" id="UP001597086"/>
    </source>
</evidence>
<dbReference type="RefSeq" id="WP_386116757.1">
    <property type="nucleotide sequence ID" value="NZ_JBHTKM010000063.1"/>
</dbReference>